<dbReference type="Proteomes" id="UP000217676">
    <property type="component" value="Chromosome"/>
</dbReference>
<keyword evidence="2" id="KW-1185">Reference proteome</keyword>
<dbReference type="EMBL" id="AP017424">
    <property type="protein sequence ID" value="BAU87890.1"/>
    <property type="molecule type" value="Genomic_DNA"/>
</dbReference>
<dbReference type="AlphaFoldDB" id="A0A160P9X8"/>
<name>A0A160P9X8_STRLU</name>
<dbReference type="KEGG" id="slau:SLA_7024"/>
<evidence type="ECO:0000313" key="1">
    <source>
        <dbReference type="EMBL" id="BAU87890.1"/>
    </source>
</evidence>
<protein>
    <submittedName>
        <fullName evidence="1">Uncharacterized protein</fullName>
    </submittedName>
</protein>
<organism evidence="1 2">
    <name type="scientific">Streptomyces laurentii</name>
    <dbReference type="NCBI Taxonomy" id="39478"/>
    <lineage>
        <taxon>Bacteria</taxon>
        <taxon>Bacillati</taxon>
        <taxon>Actinomycetota</taxon>
        <taxon>Actinomycetes</taxon>
        <taxon>Kitasatosporales</taxon>
        <taxon>Streptomycetaceae</taxon>
        <taxon>Streptomyces</taxon>
    </lineage>
</organism>
<gene>
    <name evidence="1" type="ORF">SLA_7024</name>
</gene>
<reference evidence="1 2" key="1">
    <citation type="journal article" date="2016" name="Genome Announc.">
        <title>Complete Genome Sequence of Thiostrepton-Producing Streptomyces laurentii ATCC 31255.</title>
        <authorList>
            <person name="Doi K."/>
            <person name="Fujino Y."/>
            <person name="Nagayoshi Y."/>
            <person name="Ohshima T."/>
            <person name="Ogata S."/>
        </authorList>
    </citation>
    <scope>NUCLEOTIDE SEQUENCE [LARGE SCALE GENOMIC DNA]</scope>
    <source>
        <strain evidence="1 2">ATCC 31255</strain>
    </source>
</reference>
<accession>A0A160P9X8</accession>
<sequence>MTHHSPANESVRMTVTKETDVETRTALAAFCRRNRFPYLYSEVLEPLLSRGGLVLALAVTERPWPPKGIGSQTVEAVGIAMIGSEDRAHLTPVLTDRRNATNIGLVGAVTKQLLEHLREANVPSVGYLVRQGDRALERVLEQAGFAEADFQSSTEFADYLEFSAAPQKVLDTLSLGRLRLGDLLALGLDGGELDRLSSYHFALNAGLTAYLQDSIRYAAMLPGLIDLIATSPPGGVPPGTPGPPVE</sequence>
<proteinExistence type="predicted"/>
<evidence type="ECO:0000313" key="2">
    <source>
        <dbReference type="Proteomes" id="UP000217676"/>
    </source>
</evidence>